<dbReference type="GO" id="GO:0006270">
    <property type="term" value="P:DNA replication initiation"/>
    <property type="evidence" value="ECO:0007669"/>
    <property type="project" value="InterPro"/>
</dbReference>
<dbReference type="AlphaFoldDB" id="A0A485KRM4"/>
<sequence length="668" mass="74314">MLWPREQFHVAYQQVLSDAIGTHGSSVLLLVAPDVDSIAAVSILTSLLQADMVAYSLVPIAGYKQMADMTFSSEIRSIFLINCGAMIDVYTTLKLTDQKVYVLDSHRPIHLANVHDRHGIVAMFDDEGQAEDDFPEEGSDIEAIEQEEEGDEDEDDDDDESDDEAESDGEAEFDQAVAAIETDEAAPVVGEKRKRTDSEEDGDGDDDDAGEEGHGDGADDVDADAAEGNDAGDEADDDDDGDDDKASADEDKAADGDDEPEEETVPAVDDKQTTISSKRKRRLDILQYYRGTFHGAPAATLAFELATQLNQGSQDKVWYAIVGLTKQFLAQQIDADNYNMLVQKFQDEVLSLATGTDEVKDVDGTVLPSMQDGTIAFEEEYRFILYRHWSLYDSMYYSNYVAAKLKSWQAAGKDELEVLLARMGLSLKECQQSFTFMSRELKQNLRDKFHEIAPDFGLDDVFYGSFRRHFEFKHQWCAADVVYGLSALLEAPAHVTKKAVDAYVPDAIAGADDDDADDSAPFWQSSFHLAMQALPCKSSRSCLLLERGMHVAMQLQRAIVHLATSILDRKLIVRVKHFRYVCLRLTEDEELLFSHASTLSKLALFLVDLHREQGKWSGKQAAPFVLISHLKARNVYLVVGVTCPDRAGEIHRKYVVVGEFVVYLLTLA</sequence>
<evidence type="ECO:0000256" key="5">
    <source>
        <dbReference type="ARBA" id="ARBA00023306"/>
    </source>
</evidence>
<feature type="compositionally biased region" description="Acidic residues" evidence="6">
    <location>
        <begin position="198"/>
        <end position="210"/>
    </location>
</feature>
<reference evidence="7" key="2">
    <citation type="submission" date="2019-06" db="EMBL/GenBank/DDBJ databases">
        <title>Genomics analysis of Aphanomyces spp. identifies a new class of oomycete effector associated with host adaptation.</title>
        <authorList>
            <person name="Gaulin E."/>
        </authorList>
    </citation>
    <scope>NUCLEOTIDE SEQUENCE</scope>
    <source>
        <strain evidence="7">CBS 578.67</strain>
    </source>
</reference>
<feature type="compositionally biased region" description="Acidic residues" evidence="6">
    <location>
        <begin position="218"/>
        <end position="243"/>
    </location>
</feature>
<evidence type="ECO:0000313" key="7">
    <source>
        <dbReference type="EMBL" id="KAF0698749.1"/>
    </source>
</evidence>
<keyword evidence="4" id="KW-0539">Nucleus</keyword>
<protein>
    <submittedName>
        <fullName evidence="8">Aste57867_10654 protein</fullName>
    </submittedName>
</protein>
<dbReference type="GO" id="GO:1902977">
    <property type="term" value="P:mitotic DNA replication preinitiation complex assembly"/>
    <property type="evidence" value="ECO:0007669"/>
    <property type="project" value="TreeGrafter"/>
</dbReference>
<dbReference type="GO" id="GO:0031261">
    <property type="term" value="C:DNA replication preinitiation complex"/>
    <property type="evidence" value="ECO:0007669"/>
    <property type="project" value="TreeGrafter"/>
</dbReference>
<dbReference type="EMBL" id="VJMH01005222">
    <property type="protein sequence ID" value="KAF0698749.1"/>
    <property type="molecule type" value="Genomic_DNA"/>
</dbReference>
<comment type="similarity">
    <text evidence="2">Belongs to the CDC45 family.</text>
</comment>
<evidence type="ECO:0000256" key="4">
    <source>
        <dbReference type="ARBA" id="ARBA00023242"/>
    </source>
</evidence>
<feature type="region of interest" description="Disordered" evidence="6">
    <location>
        <begin position="145"/>
        <end position="275"/>
    </location>
</feature>
<dbReference type="PANTHER" id="PTHR10507">
    <property type="entry name" value="CDC45-RELATED PROTEIN"/>
    <property type="match status" value="1"/>
</dbReference>
<evidence type="ECO:0000256" key="3">
    <source>
        <dbReference type="ARBA" id="ARBA00022705"/>
    </source>
</evidence>
<feature type="compositionally biased region" description="Basic and acidic residues" evidence="6">
    <location>
        <begin position="244"/>
        <end position="255"/>
    </location>
</feature>
<evidence type="ECO:0000256" key="2">
    <source>
        <dbReference type="ARBA" id="ARBA00010727"/>
    </source>
</evidence>
<keyword evidence="9" id="KW-1185">Reference proteome</keyword>
<dbReference type="Proteomes" id="UP000332933">
    <property type="component" value="Unassembled WGS sequence"/>
</dbReference>
<dbReference type="PANTHER" id="PTHR10507:SF0">
    <property type="entry name" value="CELL DIVISION CONTROL PROTEIN 45 HOMOLOG"/>
    <property type="match status" value="1"/>
</dbReference>
<comment type="subcellular location">
    <subcellularLocation>
        <location evidence="1">Nucleus</location>
    </subcellularLocation>
</comment>
<keyword evidence="5" id="KW-0131">Cell cycle</keyword>
<reference evidence="8 9" key="1">
    <citation type="submission" date="2019-03" db="EMBL/GenBank/DDBJ databases">
        <authorList>
            <person name="Gaulin E."/>
            <person name="Dumas B."/>
        </authorList>
    </citation>
    <scope>NUCLEOTIDE SEQUENCE [LARGE SCALE GENOMIC DNA]</scope>
    <source>
        <strain evidence="8">CBS 568.67</strain>
    </source>
</reference>
<dbReference type="OrthoDB" id="10258882at2759"/>
<dbReference type="Pfam" id="PF02724">
    <property type="entry name" value="CDC45"/>
    <property type="match status" value="1"/>
</dbReference>
<feature type="compositionally biased region" description="Acidic residues" evidence="6">
    <location>
        <begin position="145"/>
        <end position="173"/>
    </location>
</feature>
<evidence type="ECO:0000256" key="1">
    <source>
        <dbReference type="ARBA" id="ARBA00004123"/>
    </source>
</evidence>
<keyword evidence="3" id="KW-0235">DNA replication</keyword>
<evidence type="ECO:0000313" key="9">
    <source>
        <dbReference type="Proteomes" id="UP000332933"/>
    </source>
</evidence>
<organism evidence="8 9">
    <name type="scientific">Aphanomyces stellatus</name>
    <dbReference type="NCBI Taxonomy" id="120398"/>
    <lineage>
        <taxon>Eukaryota</taxon>
        <taxon>Sar</taxon>
        <taxon>Stramenopiles</taxon>
        <taxon>Oomycota</taxon>
        <taxon>Saprolegniomycetes</taxon>
        <taxon>Saprolegniales</taxon>
        <taxon>Verrucalvaceae</taxon>
        <taxon>Aphanomyces</taxon>
    </lineage>
</organism>
<gene>
    <name evidence="8" type="primary">Aste57867_10654</name>
    <name evidence="7" type="ORF">As57867_010614</name>
    <name evidence="8" type="ORF">ASTE57867_10654</name>
</gene>
<dbReference type="GO" id="GO:0003688">
    <property type="term" value="F:DNA replication origin binding"/>
    <property type="evidence" value="ECO:0007669"/>
    <property type="project" value="TreeGrafter"/>
</dbReference>
<name>A0A485KRM4_9STRA</name>
<evidence type="ECO:0000313" key="8">
    <source>
        <dbReference type="EMBL" id="VFT87526.1"/>
    </source>
</evidence>
<dbReference type="EMBL" id="CAADRA010005243">
    <property type="protein sequence ID" value="VFT87526.1"/>
    <property type="molecule type" value="Genomic_DNA"/>
</dbReference>
<proteinExistence type="inferred from homology"/>
<dbReference type="InterPro" id="IPR003874">
    <property type="entry name" value="CDC45"/>
</dbReference>
<evidence type="ECO:0000256" key="6">
    <source>
        <dbReference type="SAM" id="MobiDB-lite"/>
    </source>
</evidence>
<dbReference type="GO" id="GO:0003682">
    <property type="term" value="F:chromatin binding"/>
    <property type="evidence" value="ECO:0007669"/>
    <property type="project" value="TreeGrafter"/>
</dbReference>
<dbReference type="GO" id="GO:0003697">
    <property type="term" value="F:single-stranded DNA binding"/>
    <property type="evidence" value="ECO:0007669"/>
    <property type="project" value="TreeGrafter"/>
</dbReference>
<dbReference type="GO" id="GO:0000727">
    <property type="term" value="P:double-strand break repair via break-induced replication"/>
    <property type="evidence" value="ECO:0007669"/>
    <property type="project" value="TreeGrafter"/>
</dbReference>
<accession>A0A485KRM4</accession>